<dbReference type="EMBL" id="JAGIZQ010000003">
    <property type="protein sequence ID" value="KAH6636905.1"/>
    <property type="molecule type" value="Genomic_DNA"/>
</dbReference>
<name>A0ACB7PGW0_9PEZI</name>
<keyword evidence="2" id="KW-1185">Reference proteome</keyword>
<reference evidence="1 2" key="1">
    <citation type="journal article" date="2021" name="Nat. Commun.">
        <title>Genetic determinants of endophytism in the Arabidopsis root mycobiome.</title>
        <authorList>
            <person name="Mesny F."/>
            <person name="Miyauchi S."/>
            <person name="Thiergart T."/>
            <person name="Pickel B."/>
            <person name="Atanasova L."/>
            <person name="Karlsson M."/>
            <person name="Huettel B."/>
            <person name="Barry K.W."/>
            <person name="Haridas S."/>
            <person name="Chen C."/>
            <person name="Bauer D."/>
            <person name="Andreopoulos W."/>
            <person name="Pangilinan J."/>
            <person name="LaButti K."/>
            <person name="Riley R."/>
            <person name="Lipzen A."/>
            <person name="Clum A."/>
            <person name="Drula E."/>
            <person name="Henrissat B."/>
            <person name="Kohler A."/>
            <person name="Grigoriev I.V."/>
            <person name="Martin F.M."/>
            <person name="Hacquard S."/>
        </authorList>
    </citation>
    <scope>NUCLEOTIDE SEQUENCE [LARGE SCALE GENOMIC DNA]</scope>
    <source>
        <strain evidence="1 2">MPI-SDFR-AT-0079</strain>
    </source>
</reference>
<dbReference type="Proteomes" id="UP000724584">
    <property type="component" value="Unassembled WGS sequence"/>
</dbReference>
<sequence length="227" mass="24524">MCHAIIWELPCGHRRVLRTNCDDYSSESTPLGSSSSCPTLFKTYGDLDNKGAFCTEPKCQYQGRGWWCCSCLGRNVGHSGVVCRNSQPPALVGNPLPGPSRDEPRPSTEPGPSTVACDHRRCAGCTSDRLHHRVVSKIEEMVAAHKIDDNGNVNENEDDGQAGSKEGGSNDDNEGVDEDRDDGQEDSKEGGANDDSGGISEDKDDGQEGSKEGGTNNEKKKGRRQRK</sequence>
<evidence type="ECO:0000313" key="2">
    <source>
        <dbReference type="Proteomes" id="UP000724584"/>
    </source>
</evidence>
<accession>A0ACB7PGW0</accession>
<gene>
    <name evidence="1" type="ORF">F5144DRAFT_486384</name>
</gene>
<evidence type="ECO:0000313" key="1">
    <source>
        <dbReference type="EMBL" id="KAH6636905.1"/>
    </source>
</evidence>
<proteinExistence type="predicted"/>
<protein>
    <submittedName>
        <fullName evidence="1">Uncharacterized protein</fullName>
    </submittedName>
</protein>
<organism evidence="1 2">
    <name type="scientific">Chaetomium tenue</name>
    <dbReference type="NCBI Taxonomy" id="1854479"/>
    <lineage>
        <taxon>Eukaryota</taxon>
        <taxon>Fungi</taxon>
        <taxon>Dikarya</taxon>
        <taxon>Ascomycota</taxon>
        <taxon>Pezizomycotina</taxon>
        <taxon>Sordariomycetes</taxon>
        <taxon>Sordariomycetidae</taxon>
        <taxon>Sordariales</taxon>
        <taxon>Chaetomiaceae</taxon>
        <taxon>Chaetomium</taxon>
    </lineage>
</organism>
<comment type="caution">
    <text evidence="1">The sequence shown here is derived from an EMBL/GenBank/DDBJ whole genome shotgun (WGS) entry which is preliminary data.</text>
</comment>